<proteinExistence type="predicted"/>
<feature type="compositionally biased region" description="Acidic residues" evidence="1">
    <location>
        <begin position="7"/>
        <end position="21"/>
    </location>
</feature>
<evidence type="ECO:0000256" key="1">
    <source>
        <dbReference type="SAM" id="MobiDB-lite"/>
    </source>
</evidence>
<protein>
    <submittedName>
        <fullName evidence="2">Uncharacterized protein</fullName>
    </submittedName>
</protein>
<comment type="caution">
    <text evidence="2">The sequence shown here is derived from an EMBL/GenBank/DDBJ whole genome shotgun (WGS) entry which is preliminary data.</text>
</comment>
<keyword evidence="3" id="KW-1185">Reference proteome</keyword>
<accession>A0ABN8CV39</accession>
<gene>
    <name evidence="2" type="ORF">PBS001_LOCUS2454</name>
</gene>
<evidence type="ECO:0000313" key="2">
    <source>
        <dbReference type="EMBL" id="CAH0515756.1"/>
    </source>
</evidence>
<name>A0ABN8CV39_9STRA</name>
<feature type="region of interest" description="Disordered" evidence="1">
    <location>
        <begin position="1"/>
        <end position="21"/>
    </location>
</feature>
<dbReference type="Proteomes" id="UP001158986">
    <property type="component" value="Unassembled WGS sequence"/>
</dbReference>
<reference evidence="2 3" key="1">
    <citation type="submission" date="2021-11" db="EMBL/GenBank/DDBJ databases">
        <authorList>
            <person name="Islam A."/>
            <person name="Islam S."/>
            <person name="Flora M.S."/>
            <person name="Rahman M."/>
            <person name="Ziaur R.M."/>
            <person name="Epstein J.H."/>
            <person name="Hassan M."/>
            <person name="Klassen M."/>
            <person name="Woodard K."/>
            <person name="Webb A."/>
            <person name="Webby R.J."/>
            <person name="El Zowalaty M.E."/>
        </authorList>
    </citation>
    <scope>NUCLEOTIDE SEQUENCE [LARGE SCALE GENOMIC DNA]</scope>
    <source>
        <strain evidence="2">Pbs1</strain>
    </source>
</reference>
<evidence type="ECO:0000313" key="3">
    <source>
        <dbReference type="Proteomes" id="UP001158986"/>
    </source>
</evidence>
<organism evidence="2 3">
    <name type="scientific">Peronospora belbahrii</name>
    <dbReference type="NCBI Taxonomy" id="622444"/>
    <lineage>
        <taxon>Eukaryota</taxon>
        <taxon>Sar</taxon>
        <taxon>Stramenopiles</taxon>
        <taxon>Oomycota</taxon>
        <taxon>Peronosporomycetes</taxon>
        <taxon>Peronosporales</taxon>
        <taxon>Peronosporaceae</taxon>
        <taxon>Peronospora</taxon>
    </lineage>
</organism>
<sequence length="261" mass="30223">MIQNLSDDPDENDQVQDEEEMDMKSVAYDGRAVVDMLESTRRRARSFNTSYVIHFELIQWRRDQQGMWSQIIKCIAHVLPECDVMSGQFMAIQDIEEKAQEFRLQLRTRRVKILKDPMYPLTPGRYILQGITIAENAFVYECIVDMILHVNGTMSGTSCEFPFTQECPLTGTWQNSKLAVLARNLDAHTSQAERGILEFHLVKAVRVWSEAFHKDCPVSFRECVKLLLLASHRTSILPNHLWSSILSYCGYSWFKSDLQVH</sequence>
<dbReference type="EMBL" id="CAKLCB010000135">
    <property type="protein sequence ID" value="CAH0515756.1"/>
    <property type="molecule type" value="Genomic_DNA"/>
</dbReference>